<accession>A0ABY0IDW5</accession>
<dbReference type="EMBL" id="QDKL01000003">
    <property type="protein sequence ID" value="RZF20790.1"/>
    <property type="molecule type" value="Genomic_DNA"/>
</dbReference>
<reference evidence="2" key="1">
    <citation type="journal article" date="2019" name="Int. J. Syst. Evol. Microbiol.">
        <title>Halobacteriovorax valvorus sp. nov., a novel prokaryotic predator isolated from coastal seawater of China.</title>
        <authorList>
            <person name="Chen M.-X."/>
        </authorList>
    </citation>
    <scope>NUCLEOTIDE SEQUENCE [LARGE SCALE GENOMIC DNA]</scope>
    <source>
        <strain evidence="2">BL9</strain>
    </source>
</reference>
<dbReference type="Proteomes" id="UP000443582">
    <property type="component" value="Unassembled WGS sequence"/>
</dbReference>
<evidence type="ECO:0000313" key="1">
    <source>
        <dbReference type="EMBL" id="RZF20790.1"/>
    </source>
</evidence>
<evidence type="ECO:0000313" key="2">
    <source>
        <dbReference type="Proteomes" id="UP000443582"/>
    </source>
</evidence>
<gene>
    <name evidence="1" type="ORF">DAY19_12450</name>
</gene>
<proteinExistence type="predicted"/>
<protein>
    <submittedName>
        <fullName evidence="1">Uncharacterized protein</fullName>
    </submittedName>
</protein>
<sequence length="204" mass="23525">MNISNQAHSLLENYSGSEFGQYLSPTFFDEHFMSTQENAEAKKALVVSALNIISKIGPRGLFMASFREAESFLRDDPTKSAWDGVLELKKWFEMILLDIQKDYFDSQLMSNKVEMRQWESLSLRQRIDSVSNFVENTNSCLDQFEIGEIQLFSIEENEVCLDDRIIFSGLRGPQANKLKEVLFDSIARYLNFSYQSTKIKLVAQ</sequence>
<comment type="caution">
    <text evidence="1">The sequence shown here is derived from an EMBL/GenBank/DDBJ whole genome shotgun (WGS) entry which is preliminary data.</text>
</comment>
<dbReference type="RefSeq" id="WP_115362954.1">
    <property type="nucleotide sequence ID" value="NZ_QDKL01000003.1"/>
</dbReference>
<keyword evidence="2" id="KW-1185">Reference proteome</keyword>
<organism evidence="1 2">
    <name type="scientific">Halobacteriovorax vibrionivorans</name>
    <dbReference type="NCBI Taxonomy" id="2152716"/>
    <lineage>
        <taxon>Bacteria</taxon>
        <taxon>Pseudomonadati</taxon>
        <taxon>Bdellovibrionota</taxon>
        <taxon>Bacteriovoracia</taxon>
        <taxon>Bacteriovoracales</taxon>
        <taxon>Halobacteriovoraceae</taxon>
        <taxon>Halobacteriovorax</taxon>
    </lineage>
</organism>
<name>A0ABY0IDW5_9BACT</name>